<dbReference type="CDD" id="cd00093">
    <property type="entry name" value="HTH_XRE"/>
    <property type="match status" value="1"/>
</dbReference>
<name>A0A437RH85_9BURK</name>
<reference evidence="2 3" key="1">
    <citation type="submission" date="2019-01" db="EMBL/GenBank/DDBJ databases">
        <authorList>
            <person name="Chen W.-M."/>
        </authorList>
    </citation>
    <scope>NUCLEOTIDE SEQUENCE [LARGE SCALE GENOMIC DNA]</scope>
    <source>
        <strain evidence="2 3">KYPY4</strain>
    </source>
</reference>
<dbReference type="Proteomes" id="UP000285575">
    <property type="component" value="Unassembled WGS sequence"/>
</dbReference>
<dbReference type="InterPro" id="IPR010982">
    <property type="entry name" value="Lambda_DNA-bd_dom_sf"/>
</dbReference>
<evidence type="ECO:0000313" key="3">
    <source>
        <dbReference type="Proteomes" id="UP000285575"/>
    </source>
</evidence>
<gene>
    <name evidence="2" type="ORF">EOE66_09530</name>
</gene>
<evidence type="ECO:0000259" key="1">
    <source>
        <dbReference type="PROSITE" id="PS50943"/>
    </source>
</evidence>
<organism evidence="2 3">
    <name type="scientific">Rubrivivax rivuli</name>
    <dbReference type="NCBI Taxonomy" id="1862385"/>
    <lineage>
        <taxon>Bacteria</taxon>
        <taxon>Pseudomonadati</taxon>
        <taxon>Pseudomonadota</taxon>
        <taxon>Betaproteobacteria</taxon>
        <taxon>Burkholderiales</taxon>
        <taxon>Sphaerotilaceae</taxon>
        <taxon>Rubrivivax</taxon>
    </lineage>
</organism>
<feature type="domain" description="HTH cro/C1-type" evidence="1">
    <location>
        <begin position="21"/>
        <end position="61"/>
    </location>
</feature>
<proteinExistence type="predicted"/>
<accession>A0A437RH85</accession>
<dbReference type="RefSeq" id="WP_128228464.1">
    <property type="nucleotide sequence ID" value="NZ_SACR01000003.1"/>
</dbReference>
<dbReference type="GO" id="GO:0003677">
    <property type="term" value="F:DNA binding"/>
    <property type="evidence" value="ECO:0007669"/>
    <property type="project" value="InterPro"/>
</dbReference>
<dbReference type="SUPFAM" id="SSF47413">
    <property type="entry name" value="lambda repressor-like DNA-binding domains"/>
    <property type="match status" value="1"/>
</dbReference>
<dbReference type="PROSITE" id="PS50943">
    <property type="entry name" value="HTH_CROC1"/>
    <property type="match status" value="1"/>
</dbReference>
<keyword evidence="3" id="KW-1185">Reference proteome</keyword>
<dbReference type="EMBL" id="SACR01000003">
    <property type="protein sequence ID" value="RVU46098.1"/>
    <property type="molecule type" value="Genomic_DNA"/>
</dbReference>
<dbReference type="AlphaFoldDB" id="A0A437RH85"/>
<comment type="caution">
    <text evidence="2">The sequence shown here is derived from an EMBL/GenBank/DDBJ whole genome shotgun (WGS) entry which is preliminary data.</text>
</comment>
<dbReference type="OrthoDB" id="8777496at2"/>
<sequence>MKTVQIIDLVCMVHAWSDYRLAKELHVSPSAVSNWRAGRSFPEPVLCVKLAALAGVEPGQVIAQVEAERAERAGKMDQVKTWNTWLGKMTGTAAAVIMSASMSGVSTDAGAMPVDTQTGNLLKPIVCILC</sequence>
<protein>
    <submittedName>
        <fullName evidence="2">XRE family transcriptional regulator</fullName>
    </submittedName>
</protein>
<evidence type="ECO:0000313" key="2">
    <source>
        <dbReference type="EMBL" id="RVU46098.1"/>
    </source>
</evidence>
<dbReference type="InterPro" id="IPR001387">
    <property type="entry name" value="Cro/C1-type_HTH"/>
</dbReference>
<dbReference type="Gene3D" id="1.10.260.40">
    <property type="entry name" value="lambda repressor-like DNA-binding domains"/>
    <property type="match status" value="1"/>
</dbReference>